<evidence type="ECO:0000313" key="1">
    <source>
        <dbReference type="EMBL" id="MBK1867125.1"/>
    </source>
</evidence>
<protein>
    <submittedName>
        <fullName evidence="1">Copper homeostasis protein CutC</fullName>
    </submittedName>
</protein>
<name>A0ACC5R386_9HYPH</name>
<dbReference type="Proteomes" id="UP000616151">
    <property type="component" value="Unassembled WGS sequence"/>
</dbReference>
<evidence type="ECO:0000313" key="2">
    <source>
        <dbReference type="Proteomes" id="UP000616151"/>
    </source>
</evidence>
<reference evidence="1" key="1">
    <citation type="submission" date="2021-01" db="EMBL/GenBank/DDBJ databases">
        <authorList>
            <person name="Sun Q."/>
        </authorList>
    </citation>
    <scope>NUCLEOTIDE SEQUENCE</scope>
    <source>
        <strain evidence="1">YIM B02566</strain>
    </source>
</reference>
<comment type="caution">
    <text evidence="1">The sequence shown here is derived from an EMBL/GenBank/DDBJ whole genome shotgun (WGS) entry which is preliminary data.</text>
</comment>
<organism evidence="1 2">
    <name type="scientific">Taklimakanibacter albus</name>
    <dbReference type="NCBI Taxonomy" id="2800327"/>
    <lineage>
        <taxon>Bacteria</taxon>
        <taxon>Pseudomonadati</taxon>
        <taxon>Pseudomonadota</taxon>
        <taxon>Alphaproteobacteria</taxon>
        <taxon>Hyphomicrobiales</taxon>
        <taxon>Aestuariivirgaceae</taxon>
        <taxon>Taklimakanibacter</taxon>
    </lineage>
</organism>
<dbReference type="EMBL" id="JAENHL010000007">
    <property type="protein sequence ID" value="MBK1867125.1"/>
    <property type="molecule type" value="Genomic_DNA"/>
</dbReference>
<keyword evidence="2" id="KW-1185">Reference proteome</keyword>
<gene>
    <name evidence="1" type="ORF">JHL16_12285</name>
</gene>
<proteinExistence type="predicted"/>
<sequence>MTNTPLLEVCVADAESLAAAIAGGADRIELCSALELGGLTPAPGLMRLAAQAPIPVYAMVRPRSGDFVFSSDELDVMRADIDAISGAGLAGAVIGASRRDGTLDEDMLQHLRDHAQGLGLTLHRAFDLVPDFAPAIETAIGLGIERILTSGGARSVPEGIPALRSIHAMARGRISVMPGGGLTAENAGELLKAVPVMEVHSSCSLPRATPDQRAVELHLAERSHRRTSADMVAAFKGALSNPSS</sequence>
<accession>A0ACC5R386</accession>